<evidence type="ECO:0000313" key="1">
    <source>
        <dbReference type="EMBL" id="CUR52027.1"/>
    </source>
</evidence>
<keyword evidence="2" id="KW-1185">Reference proteome</keyword>
<sequence>MEGFDSVLGTQRMTLRIPNSITNILKKEADRRDLPLNALITKILFKNVSYDMQVNTLPAVTVSDVLFSRIIDKLDANDLAEIAKEGPDIIKKIFAIQGIDYTLKEVMDKHFVIMGKYCGWYSFNNTGSGENHRLVFETQLGKKWIDFLMLYVTNILESLKIKINSKLVHENVAIFKFTT</sequence>
<accession>A0A128A3Y3</accession>
<dbReference type="KEGG" id="ndv:NDEV_1262"/>
<organism evidence="1 2">
    <name type="scientific">Nitrosotalea devaniterrae</name>
    <dbReference type="NCBI Taxonomy" id="1078905"/>
    <lineage>
        <taxon>Archaea</taxon>
        <taxon>Nitrososphaerota</taxon>
        <taxon>Nitrososphaeria</taxon>
        <taxon>Nitrosotaleales</taxon>
        <taxon>Nitrosotaleaceae</taxon>
        <taxon>Nitrosotalea</taxon>
    </lineage>
</organism>
<dbReference type="EMBL" id="LN890280">
    <property type="protein sequence ID" value="CUR52027.1"/>
    <property type="molecule type" value="Genomic_DNA"/>
</dbReference>
<reference evidence="2" key="1">
    <citation type="submission" date="2015-10" db="EMBL/GenBank/DDBJ databases">
        <authorList>
            <person name="Lehtovirta-Morley L.E."/>
            <person name="Vieille C."/>
        </authorList>
    </citation>
    <scope>NUCLEOTIDE SEQUENCE [LARGE SCALE GENOMIC DNA]</scope>
</reference>
<dbReference type="Proteomes" id="UP000196239">
    <property type="component" value="Chromosome 1"/>
</dbReference>
<evidence type="ECO:0000313" key="2">
    <source>
        <dbReference type="Proteomes" id="UP000196239"/>
    </source>
</evidence>
<gene>
    <name evidence="1" type="ORF">NDEV_1262</name>
</gene>
<name>A0A128A3Y3_9ARCH</name>
<protein>
    <submittedName>
        <fullName evidence="1">Uncharacterized protein</fullName>
    </submittedName>
</protein>
<dbReference type="AlphaFoldDB" id="A0A128A3Y3"/>
<proteinExistence type="predicted"/>